<gene>
    <name evidence="3" type="primary">BQ5605_C043g12109</name>
    <name evidence="3" type="ORF">BQ5605_C043G12109</name>
</gene>
<name>A0A2X0PPA0_9BASI</name>
<evidence type="ECO:0000313" key="3">
    <source>
        <dbReference type="EMBL" id="SGZ32190.1"/>
    </source>
</evidence>
<keyword evidence="4" id="KW-1185">Reference proteome</keyword>
<dbReference type="AlphaFoldDB" id="A0A2X0PPA0"/>
<reference evidence="3 4" key="1">
    <citation type="submission" date="2016-11" db="EMBL/GenBank/DDBJ databases">
        <authorList>
            <person name="Jaros S."/>
            <person name="Januszkiewicz K."/>
            <person name="Wedrychowicz H."/>
        </authorList>
    </citation>
    <scope>NUCLEOTIDE SEQUENCE [LARGE SCALE GENOMIC DNA]</scope>
</reference>
<dbReference type="STRING" id="796604.A0A2X0PPA0"/>
<dbReference type="PANTHER" id="PTHR33096:SF1">
    <property type="entry name" value="CXC1-LIKE CYSTEINE CLUSTER ASSOCIATED WITH KDZ TRANSPOSASES DOMAIN-CONTAINING PROTEIN"/>
    <property type="match status" value="1"/>
</dbReference>
<evidence type="ECO:0000259" key="2">
    <source>
        <dbReference type="Pfam" id="PF18802"/>
    </source>
</evidence>
<organism evidence="3 4">
    <name type="scientific">Microbotryum silenes-dioicae</name>
    <dbReference type="NCBI Taxonomy" id="796604"/>
    <lineage>
        <taxon>Eukaryota</taxon>
        <taxon>Fungi</taxon>
        <taxon>Dikarya</taxon>
        <taxon>Basidiomycota</taxon>
        <taxon>Pucciniomycotina</taxon>
        <taxon>Microbotryomycetes</taxon>
        <taxon>Microbotryales</taxon>
        <taxon>Microbotryaceae</taxon>
        <taxon>Microbotryum</taxon>
    </lineage>
</organism>
<dbReference type="EMBL" id="FQNC01000117">
    <property type="protein sequence ID" value="SGZ32190.1"/>
    <property type="molecule type" value="Genomic_DNA"/>
</dbReference>
<evidence type="ECO:0000256" key="1">
    <source>
        <dbReference type="SAM" id="MobiDB-lite"/>
    </source>
</evidence>
<feature type="domain" description="CxC1-like cysteine cluster associated with KDZ transposases" evidence="2">
    <location>
        <begin position="17"/>
        <end position="81"/>
    </location>
</feature>
<dbReference type="Pfam" id="PF18802">
    <property type="entry name" value="CxC1"/>
    <property type="match status" value="1"/>
</dbReference>
<protein>
    <submittedName>
        <fullName evidence="3">BQ5605_C043g12109 protein</fullName>
    </submittedName>
</protein>
<evidence type="ECO:0000313" key="4">
    <source>
        <dbReference type="Proteomes" id="UP000249464"/>
    </source>
</evidence>
<dbReference type="Pfam" id="PF18758">
    <property type="entry name" value="KDZ"/>
    <property type="match status" value="1"/>
</dbReference>
<accession>A0A2X0PPA0</accession>
<feature type="region of interest" description="Disordered" evidence="1">
    <location>
        <begin position="473"/>
        <end position="500"/>
    </location>
</feature>
<proteinExistence type="predicted"/>
<dbReference type="InterPro" id="IPR040521">
    <property type="entry name" value="KDZ"/>
</dbReference>
<dbReference type="PANTHER" id="PTHR33096">
    <property type="entry name" value="CXC2 DOMAIN-CONTAINING PROTEIN"/>
    <property type="match status" value="1"/>
</dbReference>
<dbReference type="InterPro" id="IPR041320">
    <property type="entry name" value="CxC1"/>
</dbReference>
<sequence length="533" mass="60126">MPPKRRYKSKPSVYKLQVTFCVSESRCATDVERLAQLGFISSTASMPMTAFSFRLVEQAHASWKVSPRALTGYADGLKEYYSRCGWGRDHYTGHSWTFGSNAIDEYRALETCEEDSGDLLAGTVDSYSNKCPACFGPTRLNQPCHDVTLDCVLAYDGNFQQTREKNSNHDQIVQDTFLGEEEVQAMKAEVEASVRSTKKVSNAAFCICLNGIAYLYTHPPSSYYALAILKHISERLNENAKIGVLYDIACNFKHHIEKTKCAYFLIICHQRQLLPKLFKRLEFATSVFHAYAHIWSCQVDFNPCLIPNFGLTDGEGFGEEKARIGAEVRQALAWLEDEKTRLTSCQTLWTNVSGKFSTRRAPYHLLGRPNIFQTISTDTLPESIDPADAKSIFGTEDVEEIRSRAPIILDRRMELLQLRECSWSQNEYFFDVWLETRGQSEGNSEPMPPALSELRGLHQRLNATGRIVEKAKHRQLPAHNRSGTRGPMETSGLDDSARPAPLARDVQQVRVIQAQMDMSDETQLAKEVGPFSA</sequence>
<dbReference type="Proteomes" id="UP000249464">
    <property type="component" value="Unassembled WGS sequence"/>
</dbReference>